<keyword evidence="2" id="KW-0813">Transport</keyword>
<dbReference type="Pfam" id="PF01094">
    <property type="entry name" value="ANF_receptor"/>
    <property type="match status" value="1"/>
</dbReference>
<dbReference type="Gene3D" id="1.10.287.70">
    <property type="match status" value="1"/>
</dbReference>
<protein>
    <submittedName>
        <fullName evidence="24">Glutamate receptor</fullName>
    </submittedName>
</protein>
<keyword evidence="8 19" id="KW-0472">Membrane</keyword>
<reference evidence="24" key="1">
    <citation type="submission" date="2016-11" db="UniProtKB">
        <authorList>
            <consortium name="WormBaseParasite"/>
        </authorList>
    </citation>
    <scope>IDENTIFICATION</scope>
</reference>
<comment type="subcellular location">
    <subcellularLocation>
        <location evidence="1">Cell membrane</location>
        <topology evidence="1">Multi-pass membrane protein</topology>
    </subcellularLocation>
    <subcellularLocation>
        <location evidence="14">Postsynaptic cell membrane</location>
    </subcellularLocation>
</comment>
<keyword evidence="4 19" id="KW-0812">Transmembrane</keyword>
<evidence type="ECO:0000256" key="7">
    <source>
        <dbReference type="ARBA" id="ARBA00023065"/>
    </source>
</evidence>
<keyword evidence="3" id="KW-1003">Cell membrane</keyword>
<feature type="binding site" evidence="15">
    <location>
        <position position="657"/>
    </location>
    <ligand>
        <name>L-glutamate</name>
        <dbReference type="ChEBI" id="CHEBI:29985"/>
    </ligand>
</feature>
<evidence type="ECO:0000256" key="11">
    <source>
        <dbReference type="ARBA" id="ARBA00023257"/>
    </source>
</evidence>
<dbReference type="SUPFAM" id="SSF53822">
    <property type="entry name" value="Periplasmic binding protein-like I"/>
    <property type="match status" value="1"/>
</dbReference>
<keyword evidence="23" id="KW-1185">Reference proteome</keyword>
<evidence type="ECO:0000256" key="3">
    <source>
        <dbReference type="ARBA" id="ARBA00022475"/>
    </source>
</evidence>
<feature type="transmembrane region" description="Helical" evidence="19">
    <location>
        <begin position="798"/>
        <end position="820"/>
    </location>
</feature>
<evidence type="ECO:0000256" key="17">
    <source>
        <dbReference type="PIRSR" id="PIRSR601508-3"/>
    </source>
</evidence>
<evidence type="ECO:0000256" key="1">
    <source>
        <dbReference type="ARBA" id="ARBA00004651"/>
    </source>
</evidence>
<name>A0A1I8IHC4_9PLAT</name>
<feature type="compositionally biased region" description="Basic and acidic residues" evidence="18">
    <location>
        <begin position="862"/>
        <end position="878"/>
    </location>
</feature>
<dbReference type="InterPro" id="IPR001828">
    <property type="entry name" value="ANF_lig-bd_rcpt"/>
</dbReference>
<dbReference type="PRINTS" id="PR00177">
    <property type="entry name" value="NMDARECEPTOR"/>
</dbReference>
<keyword evidence="7" id="KW-0406">Ion transport</keyword>
<dbReference type="SUPFAM" id="SSF53850">
    <property type="entry name" value="Periplasmic binding protein-like II"/>
    <property type="match status" value="1"/>
</dbReference>
<dbReference type="Gene3D" id="3.40.50.2300">
    <property type="match status" value="2"/>
</dbReference>
<keyword evidence="9" id="KW-0675">Receptor</keyword>
<feature type="binding site" evidence="15">
    <location>
        <position position="482"/>
    </location>
    <ligand>
        <name>L-glutamate</name>
        <dbReference type="ChEBI" id="CHEBI:29985"/>
    </ligand>
</feature>
<evidence type="ECO:0000313" key="24">
    <source>
        <dbReference type="WBParaSite" id="maker-uti_cns_0012584-snap-gene-0.3-mRNA-1"/>
    </source>
</evidence>
<feature type="domain" description="Ionotropic glutamate receptor L-glutamate and glycine-binding" evidence="22">
    <location>
        <begin position="406"/>
        <end position="473"/>
    </location>
</feature>
<feature type="domain" description="Ionotropic glutamate receptor C-terminal" evidence="21">
    <location>
        <begin position="396"/>
        <end position="774"/>
    </location>
</feature>
<dbReference type="FunFam" id="1.10.287.70:FF:000105">
    <property type="entry name" value="Eye-enriched kainate receptor, isoform A"/>
    <property type="match status" value="1"/>
</dbReference>
<feature type="disulfide bond" evidence="17">
    <location>
        <begin position="723"/>
        <end position="778"/>
    </location>
</feature>
<evidence type="ECO:0000256" key="9">
    <source>
        <dbReference type="ARBA" id="ARBA00023170"/>
    </source>
</evidence>
<evidence type="ECO:0000259" key="22">
    <source>
        <dbReference type="SMART" id="SM00918"/>
    </source>
</evidence>
<dbReference type="Proteomes" id="UP000095280">
    <property type="component" value="Unplaced"/>
</dbReference>
<feature type="binding site" evidence="15">
    <location>
        <position position="489"/>
    </location>
    <ligand>
        <name>L-glutamate</name>
        <dbReference type="ChEBI" id="CHEBI:29985"/>
    </ligand>
</feature>
<keyword evidence="13" id="KW-0407">Ion channel</keyword>
<keyword evidence="12" id="KW-1071">Ligand-gated ion channel</keyword>
<feature type="site" description="Crucial to convey clamshell closure to channel opening" evidence="16">
    <location>
        <position position="635"/>
    </location>
</feature>
<keyword evidence="17" id="KW-1015">Disulfide bond</keyword>
<keyword evidence="11" id="KW-0628">Postsynaptic cell membrane</keyword>
<evidence type="ECO:0000259" key="21">
    <source>
        <dbReference type="SMART" id="SM00079"/>
    </source>
</evidence>
<dbReference type="AlphaFoldDB" id="A0A1I8IHC4"/>
<dbReference type="GO" id="GO:0038023">
    <property type="term" value="F:signaling receptor activity"/>
    <property type="evidence" value="ECO:0007669"/>
    <property type="project" value="InterPro"/>
</dbReference>
<proteinExistence type="predicted"/>
<feature type="binding site" evidence="15">
    <location>
        <position position="710"/>
    </location>
    <ligand>
        <name>L-glutamate</name>
        <dbReference type="ChEBI" id="CHEBI:29985"/>
    </ligand>
</feature>
<dbReference type="InterPro" id="IPR001320">
    <property type="entry name" value="Iontro_rcpt_C"/>
</dbReference>
<dbReference type="SMART" id="SM00918">
    <property type="entry name" value="Lig_chan-Glu_bd"/>
    <property type="match status" value="1"/>
</dbReference>
<dbReference type="FunFam" id="3.40.190.10:FF:000024">
    <property type="entry name" value="Glutamate receptor, ionotropic, delta 1"/>
    <property type="match status" value="1"/>
</dbReference>
<feature type="binding site" evidence="15">
    <location>
        <position position="656"/>
    </location>
    <ligand>
        <name>L-glutamate</name>
        <dbReference type="ChEBI" id="CHEBI:29985"/>
    </ligand>
</feature>
<dbReference type="GO" id="GO:0015276">
    <property type="term" value="F:ligand-gated monoatomic ion channel activity"/>
    <property type="evidence" value="ECO:0007669"/>
    <property type="project" value="InterPro"/>
</dbReference>
<accession>A0A1I8IHC4</accession>
<dbReference type="InterPro" id="IPR019594">
    <property type="entry name" value="Glu/Gly-bd"/>
</dbReference>
<evidence type="ECO:0000256" key="13">
    <source>
        <dbReference type="ARBA" id="ARBA00023303"/>
    </source>
</evidence>
<keyword evidence="20" id="KW-0732">Signal</keyword>
<dbReference type="WBParaSite" id="maker-uti_cns_0012584-snap-gene-0.3-mRNA-1">
    <property type="protein sequence ID" value="maker-uti_cns_0012584-snap-gene-0.3-mRNA-1"/>
    <property type="gene ID" value="maker-uti_cns_0012584-snap-gene-0.3"/>
</dbReference>
<dbReference type="InterPro" id="IPR015683">
    <property type="entry name" value="Ionotropic_Glu_rcpt"/>
</dbReference>
<dbReference type="Gene3D" id="3.40.190.10">
    <property type="entry name" value="Periplasmic binding protein-like II"/>
    <property type="match status" value="2"/>
</dbReference>
<evidence type="ECO:0000256" key="18">
    <source>
        <dbReference type="SAM" id="MobiDB-lite"/>
    </source>
</evidence>
<evidence type="ECO:0000256" key="20">
    <source>
        <dbReference type="SAM" id="SignalP"/>
    </source>
</evidence>
<evidence type="ECO:0000256" key="14">
    <source>
        <dbReference type="ARBA" id="ARBA00034100"/>
    </source>
</evidence>
<evidence type="ECO:0000256" key="8">
    <source>
        <dbReference type="ARBA" id="ARBA00023136"/>
    </source>
</evidence>
<sequence>ATISQHRGVPMIGLIQLSSLLIQLLLISCGSSAAAPLRIPVGAIFDASQEQLKNALFLAVESFKSDRFELLVNYTVTNSNSSYNMQRRLCQYLFPSGAFAVFGSTNALTVDGIQNLVSVFHVPFVTSGIVKAENPKGQDYMLNLRPRHVMAIIDTLDLYKWSNFAYLVNRHEGLHRFQEILREYQRRHVYRDVNVQIIYLSDTRFVYPDLARLDSLLKAEDRKHVVIDLDPPEAVSNFLYQIHEMGMNRREYHYLISGISALDVETEGMHYSGVNVTGFQLVNESQVNVKSLKQKWLQLCQQKRWDCSRGGNSLPLYEVALLMDGVETFARAIDSLLGQVTFDENGFRSNFSIQLMELEGTKSFQPAGGWHTNLGLQRQLISSGNASTAAANFTKVIRVVTIKSEPFIQPRETKPNEPEPVGNDRFEGFCIEMFKKMAERLGIQYRIHFVRDNQYGRIDKKGEWNGMIGELLRNEADIALAPLTITTERAEFVDFTEPFLTFGISIMIKKPKKEKPGTFSFLRPLSPEVWSYILTGCLGVSLGLYLCSRISPLEWQVEFENELPPVHKVTRDFTVSNSFWFSFAAVVNQGIDLSPRSSGTRVVASAWWFFTLIMIAYYTATLAAFLTVELLRTPIDSWEDLAESKEILYGTLNSGSTKAFFLTTKLPPFDLIGINMQKNEKKGLGVYVNTSEDGIRKVRESKGRYAFLLESKTNEFHNNRDPCDTMMVGQPFGDKGYAIATPKKSPFHEKLNDAVLQLREAQVLAQLYKKWWIEKGQCISDDSGGGGLSALTVVNVAGVFYILVAGLGIALAIALVEFYFTNRREAAKARLDDSVVTAAARALRRSAVAAATVTAACQRRSNGKERDDDEAATGRREFAGPVHVHQSSSGYGLKTCAL</sequence>
<dbReference type="InterPro" id="IPR028082">
    <property type="entry name" value="Peripla_BP_I"/>
</dbReference>
<evidence type="ECO:0000256" key="12">
    <source>
        <dbReference type="ARBA" id="ARBA00023286"/>
    </source>
</evidence>
<feature type="chain" id="PRO_5009321019" evidence="20">
    <location>
        <begin position="35"/>
        <end position="898"/>
    </location>
</feature>
<evidence type="ECO:0000256" key="2">
    <source>
        <dbReference type="ARBA" id="ARBA00022448"/>
    </source>
</evidence>
<evidence type="ECO:0000256" key="5">
    <source>
        <dbReference type="ARBA" id="ARBA00022989"/>
    </source>
</evidence>
<evidence type="ECO:0000256" key="10">
    <source>
        <dbReference type="ARBA" id="ARBA00023180"/>
    </source>
</evidence>
<keyword evidence="5 19" id="KW-1133">Transmembrane helix</keyword>
<feature type="signal peptide" evidence="20">
    <location>
        <begin position="1"/>
        <end position="34"/>
    </location>
</feature>
<evidence type="ECO:0000256" key="15">
    <source>
        <dbReference type="PIRSR" id="PIRSR601508-1"/>
    </source>
</evidence>
<dbReference type="SMART" id="SM00079">
    <property type="entry name" value="PBPe"/>
    <property type="match status" value="1"/>
</dbReference>
<evidence type="ECO:0000256" key="4">
    <source>
        <dbReference type="ARBA" id="ARBA00022692"/>
    </source>
</evidence>
<keyword evidence="6" id="KW-0770">Synapse</keyword>
<feature type="region of interest" description="Disordered" evidence="18">
    <location>
        <begin position="859"/>
        <end position="889"/>
    </location>
</feature>
<dbReference type="InterPro" id="IPR001508">
    <property type="entry name" value="Iono_Glu_rcpt_met"/>
</dbReference>
<feature type="binding site" evidence="15">
    <location>
        <position position="484"/>
    </location>
    <ligand>
        <name>L-glutamate</name>
        <dbReference type="ChEBI" id="CHEBI:29985"/>
    </ligand>
</feature>
<dbReference type="GO" id="GO:0045211">
    <property type="term" value="C:postsynaptic membrane"/>
    <property type="evidence" value="ECO:0007669"/>
    <property type="project" value="UniProtKB-SubCell"/>
</dbReference>
<evidence type="ECO:0000256" key="16">
    <source>
        <dbReference type="PIRSR" id="PIRSR601508-2"/>
    </source>
</evidence>
<evidence type="ECO:0000256" key="19">
    <source>
        <dbReference type="SAM" id="Phobius"/>
    </source>
</evidence>
<dbReference type="Pfam" id="PF10613">
    <property type="entry name" value="Lig_chan-Glu_bd"/>
    <property type="match status" value="1"/>
</dbReference>
<feature type="transmembrane region" description="Helical" evidence="19">
    <location>
        <begin position="529"/>
        <end position="547"/>
    </location>
</feature>
<evidence type="ECO:0000256" key="6">
    <source>
        <dbReference type="ARBA" id="ARBA00023018"/>
    </source>
</evidence>
<keyword evidence="10" id="KW-0325">Glycoprotein</keyword>
<dbReference type="PANTHER" id="PTHR18966">
    <property type="entry name" value="IONOTROPIC GLUTAMATE RECEPTOR"/>
    <property type="match status" value="1"/>
</dbReference>
<evidence type="ECO:0000313" key="23">
    <source>
        <dbReference type="Proteomes" id="UP000095280"/>
    </source>
</evidence>
<organism evidence="23 24">
    <name type="scientific">Macrostomum lignano</name>
    <dbReference type="NCBI Taxonomy" id="282301"/>
    <lineage>
        <taxon>Eukaryota</taxon>
        <taxon>Metazoa</taxon>
        <taxon>Spiralia</taxon>
        <taxon>Lophotrochozoa</taxon>
        <taxon>Platyhelminthes</taxon>
        <taxon>Rhabditophora</taxon>
        <taxon>Macrostomorpha</taxon>
        <taxon>Macrostomida</taxon>
        <taxon>Macrostomidae</taxon>
        <taxon>Macrostomum</taxon>
    </lineage>
</organism>
<dbReference type="Pfam" id="PF00060">
    <property type="entry name" value="Lig_chan"/>
    <property type="match status" value="1"/>
</dbReference>
<feature type="transmembrane region" description="Helical" evidence="19">
    <location>
        <begin position="606"/>
        <end position="628"/>
    </location>
</feature>